<comment type="caution">
    <text evidence="1">The sequence shown here is derived from an EMBL/GenBank/DDBJ whole genome shotgun (WGS) entry which is preliminary data.</text>
</comment>
<accession>S3LAD6</accession>
<evidence type="ECO:0000313" key="1">
    <source>
        <dbReference type="EMBL" id="EPF46456.1"/>
    </source>
</evidence>
<sequence length="178" mass="20183">MDFAERLEIKDNIIINHVIGKKPKAEKDGVMYFYGNNIQANIGDDIRMYTDLQAGTKKPLTQLVEEGLVPVPEGKKLNEAGTGFEDMSEAEKVAAGLIQLKPDEKIEGAYIVRKTEKELYQEGLLGKEEYNAYIDRQREAAYRQEADPLGMQAMRGDIDKSEWLAKIAEIKQRYPKAE</sequence>
<proteinExistence type="predicted"/>
<organism evidence="1 2">
    <name type="scientific">Treponema vincentii F0403</name>
    <dbReference type="NCBI Taxonomy" id="1125702"/>
    <lineage>
        <taxon>Bacteria</taxon>
        <taxon>Pseudomonadati</taxon>
        <taxon>Spirochaetota</taxon>
        <taxon>Spirochaetia</taxon>
        <taxon>Spirochaetales</taxon>
        <taxon>Treponemataceae</taxon>
        <taxon>Treponema</taxon>
    </lineage>
</organism>
<dbReference type="PATRIC" id="fig|1125702.3.peg.2035"/>
<keyword evidence="2" id="KW-1185">Reference proteome</keyword>
<gene>
    <name evidence="1" type="ORF">HMPREF1222_01978</name>
</gene>
<dbReference type="HOGENOM" id="CLU_1509967_0_0_12"/>
<evidence type="ECO:0000313" key="2">
    <source>
        <dbReference type="Proteomes" id="UP000014605"/>
    </source>
</evidence>
<protein>
    <submittedName>
        <fullName evidence="1">Uncharacterized protein</fullName>
    </submittedName>
</protein>
<dbReference type="Proteomes" id="UP000014605">
    <property type="component" value="Unassembled WGS sequence"/>
</dbReference>
<dbReference type="EMBL" id="ATFC01000009">
    <property type="protein sequence ID" value="EPF46456.1"/>
    <property type="molecule type" value="Genomic_DNA"/>
</dbReference>
<reference evidence="1 2" key="1">
    <citation type="submission" date="2013-04" db="EMBL/GenBank/DDBJ databases">
        <title>The Genome Sequence of Treponema vincentii F0403.</title>
        <authorList>
            <consortium name="The Broad Institute Genomics Platform"/>
            <person name="Earl A."/>
            <person name="Ward D."/>
            <person name="Feldgarden M."/>
            <person name="Gevers D."/>
            <person name="Leonetti C."/>
            <person name="Izard J."/>
            <person name="Walker B."/>
            <person name="Young S."/>
            <person name="Zeng Q."/>
            <person name="Gargeya S."/>
            <person name="Fitzgerald M."/>
            <person name="Haas B."/>
            <person name="Abouelleil A."/>
            <person name="Allen A.W."/>
            <person name="Alvarado L."/>
            <person name="Arachchi H.M."/>
            <person name="Berlin A.M."/>
            <person name="Chapman S.B."/>
            <person name="Gainer-Dewar J."/>
            <person name="Goldberg J."/>
            <person name="Griggs A."/>
            <person name="Gujja S."/>
            <person name="Hansen M."/>
            <person name="Howarth C."/>
            <person name="Imamovic A."/>
            <person name="Ireland A."/>
            <person name="Larimer J."/>
            <person name="McCowan C."/>
            <person name="Murphy C."/>
            <person name="Pearson M."/>
            <person name="Poon T.W."/>
            <person name="Priest M."/>
            <person name="Roberts A."/>
            <person name="Saif S."/>
            <person name="Shea T."/>
            <person name="Sisk P."/>
            <person name="Sykes S."/>
            <person name="Wortman J."/>
            <person name="Nusbaum C."/>
            <person name="Birren B."/>
        </authorList>
    </citation>
    <scope>NUCLEOTIDE SEQUENCE [LARGE SCALE GENOMIC DNA]</scope>
    <source>
        <strain evidence="1 2">F0403</strain>
    </source>
</reference>
<dbReference type="AlphaFoldDB" id="S3LAD6"/>
<dbReference type="GeneID" id="301462098"/>
<name>S3LAD6_9SPIR</name>
<dbReference type="RefSeq" id="WP_016519263.1">
    <property type="nucleotide sequence ID" value="NZ_KE332512.1"/>
</dbReference>